<reference evidence="3" key="2">
    <citation type="submission" date="2017-02" db="EMBL/GenBank/DDBJ databases">
        <title>Sunflower complete genome.</title>
        <authorList>
            <person name="Langlade N."/>
            <person name="Munos S."/>
        </authorList>
    </citation>
    <scope>NUCLEOTIDE SEQUENCE [LARGE SCALE GENOMIC DNA]</scope>
    <source>
        <tissue evidence="3">Leaves</tissue>
    </source>
</reference>
<dbReference type="EMBL" id="CM007904">
    <property type="protein sequence ID" value="OTF94321.1"/>
    <property type="molecule type" value="Genomic_DNA"/>
</dbReference>
<accession>A0A251S6W6</accession>
<dbReference type="InParanoid" id="A0A251S6W6"/>
<evidence type="ECO:0000313" key="2">
    <source>
        <dbReference type="EMBL" id="KAF5763373.1"/>
    </source>
</evidence>
<dbReference type="OMA" id="KWPNSPG"/>
<dbReference type="FunCoup" id="A0A251S6W6">
    <property type="interactions" value="734"/>
</dbReference>
<feature type="region of interest" description="Disordered" evidence="1">
    <location>
        <begin position="170"/>
        <end position="212"/>
    </location>
</feature>
<reference evidence="2 4" key="1">
    <citation type="journal article" date="2017" name="Nature">
        <title>The sunflower genome provides insights into oil metabolism, flowering and Asterid evolution.</title>
        <authorList>
            <person name="Badouin H."/>
            <person name="Gouzy J."/>
            <person name="Grassa C.J."/>
            <person name="Murat F."/>
            <person name="Staton S.E."/>
            <person name="Cottret L."/>
            <person name="Lelandais-Briere C."/>
            <person name="Owens G.L."/>
            <person name="Carrere S."/>
            <person name="Mayjonade B."/>
            <person name="Legrand L."/>
            <person name="Gill N."/>
            <person name="Kane N.C."/>
            <person name="Bowers J.E."/>
            <person name="Hubner S."/>
            <person name="Bellec A."/>
            <person name="Berard A."/>
            <person name="Berges H."/>
            <person name="Blanchet N."/>
            <person name="Boniface M.C."/>
            <person name="Brunel D."/>
            <person name="Catrice O."/>
            <person name="Chaidir N."/>
            <person name="Claudel C."/>
            <person name="Donnadieu C."/>
            <person name="Faraut T."/>
            <person name="Fievet G."/>
            <person name="Helmstetter N."/>
            <person name="King M."/>
            <person name="Knapp S.J."/>
            <person name="Lai Z."/>
            <person name="Le Paslier M.C."/>
            <person name="Lippi Y."/>
            <person name="Lorenzon L."/>
            <person name="Mandel J.R."/>
            <person name="Marage G."/>
            <person name="Marchand G."/>
            <person name="Marquand E."/>
            <person name="Bret-Mestries E."/>
            <person name="Morien E."/>
            <person name="Nambeesan S."/>
            <person name="Nguyen T."/>
            <person name="Pegot-Espagnet P."/>
            <person name="Pouilly N."/>
            <person name="Raftis F."/>
            <person name="Sallet E."/>
            <person name="Schiex T."/>
            <person name="Thomas J."/>
            <person name="Vandecasteele C."/>
            <person name="Vares D."/>
            <person name="Vear F."/>
            <person name="Vautrin S."/>
            <person name="Crespi M."/>
            <person name="Mangin B."/>
            <person name="Burke J.M."/>
            <person name="Salse J."/>
            <person name="Munos S."/>
            <person name="Vincourt P."/>
            <person name="Rieseberg L.H."/>
            <person name="Langlade N.B."/>
        </authorList>
    </citation>
    <scope>NUCLEOTIDE SEQUENCE [LARGE SCALE GENOMIC DNA]</scope>
    <source>
        <strain evidence="4">cv. SF193</strain>
        <tissue evidence="2">Leaves</tissue>
    </source>
</reference>
<dbReference type="EMBL" id="MNCJ02000330">
    <property type="protein sequence ID" value="KAF5763373.1"/>
    <property type="molecule type" value="Genomic_DNA"/>
</dbReference>
<feature type="compositionally biased region" description="Polar residues" evidence="1">
    <location>
        <begin position="185"/>
        <end position="198"/>
    </location>
</feature>
<dbReference type="PANTHER" id="PTHR35132">
    <property type="entry name" value="SERINE/ARGININE REPETITIVE MATRIX-LIKE PROTEIN"/>
    <property type="match status" value="1"/>
</dbReference>
<dbReference type="PANTHER" id="PTHR35132:SF1">
    <property type="entry name" value="SERINE_ARGININE REPETITIVE MATRIX-LIKE PROTEIN"/>
    <property type="match status" value="1"/>
</dbReference>
<reference evidence="2" key="3">
    <citation type="submission" date="2020-06" db="EMBL/GenBank/DDBJ databases">
        <title>Helianthus annuus Genome sequencing and assembly Release 2.</title>
        <authorList>
            <person name="Gouzy J."/>
            <person name="Langlade N."/>
            <person name="Munos S."/>
        </authorList>
    </citation>
    <scope>NUCLEOTIDE SEQUENCE</scope>
    <source>
        <tissue evidence="2">Leaves</tissue>
    </source>
</reference>
<dbReference type="Gramene" id="mRNA:HanXRQr2_Chr15g0679481">
    <property type="protein sequence ID" value="CDS:HanXRQr2_Chr15g0679481.1"/>
    <property type="gene ID" value="HanXRQr2_Chr15g0679481"/>
</dbReference>
<keyword evidence="4" id="KW-1185">Reference proteome</keyword>
<feature type="region of interest" description="Disordered" evidence="1">
    <location>
        <begin position="232"/>
        <end position="263"/>
    </location>
</feature>
<feature type="compositionally biased region" description="Gly residues" evidence="1">
    <location>
        <begin position="252"/>
        <end position="262"/>
    </location>
</feature>
<dbReference type="AlphaFoldDB" id="A0A251S6W6"/>
<gene>
    <name evidence="3" type="ORF">HannXRQ_Chr15g0470781</name>
    <name evidence="2" type="ORF">HanXRQr2_Chr15g0679481</name>
</gene>
<feature type="region of interest" description="Disordered" evidence="1">
    <location>
        <begin position="87"/>
        <end position="114"/>
    </location>
</feature>
<name>A0A251S6W6_HELAN</name>
<sequence>MVDVIHLFPSINNNNNNHHPPSHLHTLQPLLTISLPLQMENIPTLTASNSPEFEFRNPSSDQTTLHSADQLFSDGVLLPLHLLTTTTTDDPPDIPTNPPSDNINIPGSDPKVPTFTASKRWKDIFKKNPEKKDKEIKKKKEKNVVSGAGAGVGTATAELNINLWPFSRSRSAGNNRPRTVAGNRKVSSAPCSRSNSTGDKYRKWPNSPGRVGVHLGRSSPVWQAKRVGLSRSLHDGVVRSTAEKSPRPGKSSGTGTGAGGNGKVLNINVPTCIGYRQRMGCQSDVSKENNGSVAGGNGGATAVGGGGDGGASGLFNLRSLFTKKVF</sequence>
<dbReference type="Proteomes" id="UP000215914">
    <property type="component" value="Chromosome 15"/>
</dbReference>
<evidence type="ECO:0000313" key="3">
    <source>
        <dbReference type="EMBL" id="OTF94321.1"/>
    </source>
</evidence>
<evidence type="ECO:0000313" key="4">
    <source>
        <dbReference type="Proteomes" id="UP000215914"/>
    </source>
</evidence>
<evidence type="ECO:0000256" key="1">
    <source>
        <dbReference type="SAM" id="MobiDB-lite"/>
    </source>
</evidence>
<proteinExistence type="predicted"/>
<feature type="compositionally biased region" description="Basic and acidic residues" evidence="1">
    <location>
        <begin position="232"/>
        <end position="246"/>
    </location>
</feature>
<protein>
    <submittedName>
        <fullName evidence="3">Uncharacterized protein</fullName>
    </submittedName>
</protein>
<organism evidence="3 4">
    <name type="scientific">Helianthus annuus</name>
    <name type="common">Common sunflower</name>
    <dbReference type="NCBI Taxonomy" id="4232"/>
    <lineage>
        <taxon>Eukaryota</taxon>
        <taxon>Viridiplantae</taxon>
        <taxon>Streptophyta</taxon>
        <taxon>Embryophyta</taxon>
        <taxon>Tracheophyta</taxon>
        <taxon>Spermatophyta</taxon>
        <taxon>Magnoliopsida</taxon>
        <taxon>eudicotyledons</taxon>
        <taxon>Gunneridae</taxon>
        <taxon>Pentapetalae</taxon>
        <taxon>asterids</taxon>
        <taxon>campanulids</taxon>
        <taxon>Asterales</taxon>
        <taxon>Asteraceae</taxon>
        <taxon>Asteroideae</taxon>
        <taxon>Heliantheae alliance</taxon>
        <taxon>Heliantheae</taxon>
        <taxon>Helianthus</taxon>
    </lineage>
</organism>